<dbReference type="RefSeq" id="WP_185960463.1">
    <property type="nucleotide sequence ID" value="NZ_CBCSJO010000006.1"/>
</dbReference>
<sequence length="482" mass="54871">MNDPEEDHLCYKCVTDFYLSAEIKRLGGTAKCTYCKGRRRCYTLEKMADRVEQAFDQHYERTDGEGSGNSYHRQHFDPEKGTWLDFEGEGLHFLLQDAGGIPYQASQDIEEILNRRHHDFDTDFLVHEFSKNAQYQLKSPSDELWLKDWEEFEHILKTESRFFSRKVYDYLAKVFEGAEQFTSQRSQPLICPAGPGKDLSGLYRARVFQDEDEMLSALKHPDQQIGTPASKHARPGRMNASGIAVFYGATSPELAVAEVRPPVGSRIVVGFFELIRPLRLLDLTALRNARAEGSIFDPSYAPLREKAAFLRRLAARVALPVMPAQENQDYLPTQVIADFLAEAIDPPYDGIVFPSTQSIKKGGNVVLFHRAARVQRITLPEGCEISVTSRVYEPADEMVYEIYDVKVSDPDTSFEKQPVPAVWDYSYEGYVPAASGEDLEDAREDSLRIHEDQLQIFKLGSVEFTTKPLSYHRSKVDLQKQI</sequence>
<dbReference type="Pfam" id="PF18870">
    <property type="entry name" value="HEPN_RES_NTD1"/>
    <property type="match status" value="1"/>
</dbReference>
<dbReference type="InterPro" id="IPR041206">
    <property type="entry name" value="HEPN/RES_NTD1"/>
</dbReference>
<reference evidence="2 3" key="1">
    <citation type="submission" date="2017-05" db="EMBL/GenBank/DDBJ databases">
        <authorList>
            <person name="Varghese N."/>
            <person name="Submissions S."/>
        </authorList>
    </citation>
    <scope>NUCLEOTIDE SEQUENCE [LARGE SCALE GENOMIC DNA]</scope>
    <source>
        <strain evidence="2 3">DSM 19036</strain>
    </source>
</reference>
<proteinExistence type="predicted"/>
<dbReference type="Pfam" id="PF08808">
    <property type="entry name" value="RES"/>
    <property type="match status" value="1"/>
</dbReference>
<name>A0A521DN47_9SPHI</name>
<dbReference type="Proteomes" id="UP000320300">
    <property type="component" value="Unassembled WGS sequence"/>
</dbReference>
<keyword evidence="3" id="KW-1185">Reference proteome</keyword>
<dbReference type="AlphaFoldDB" id="A0A521DN47"/>
<dbReference type="InterPro" id="IPR014914">
    <property type="entry name" value="RES_dom"/>
</dbReference>
<protein>
    <submittedName>
        <fullName evidence="2">RES domain-containing protein</fullName>
    </submittedName>
</protein>
<evidence type="ECO:0000313" key="2">
    <source>
        <dbReference type="EMBL" id="SMO73159.1"/>
    </source>
</evidence>
<feature type="domain" description="RES" evidence="1">
    <location>
        <begin position="221"/>
        <end position="381"/>
    </location>
</feature>
<evidence type="ECO:0000313" key="3">
    <source>
        <dbReference type="Proteomes" id="UP000320300"/>
    </source>
</evidence>
<accession>A0A521DN47</accession>
<dbReference type="EMBL" id="FXTN01000006">
    <property type="protein sequence ID" value="SMO73159.1"/>
    <property type="molecule type" value="Genomic_DNA"/>
</dbReference>
<dbReference type="SMART" id="SM00953">
    <property type="entry name" value="RES"/>
    <property type="match status" value="1"/>
</dbReference>
<organism evidence="2 3">
    <name type="scientific">Pedobacter westerhofensis</name>
    <dbReference type="NCBI Taxonomy" id="425512"/>
    <lineage>
        <taxon>Bacteria</taxon>
        <taxon>Pseudomonadati</taxon>
        <taxon>Bacteroidota</taxon>
        <taxon>Sphingobacteriia</taxon>
        <taxon>Sphingobacteriales</taxon>
        <taxon>Sphingobacteriaceae</taxon>
        <taxon>Pedobacter</taxon>
    </lineage>
</organism>
<evidence type="ECO:0000259" key="1">
    <source>
        <dbReference type="SMART" id="SM00953"/>
    </source>
</evidence>
<gene>
    <name evidence="2" type="ORF">SAMN06265348_10623</name>
</gene>